<reference evidence="9" key="3">
    <citation type="submission" date="2021-05" db="UniProtKB">
        <authorList>
            <consortium name="EnsemblPlants"/>
        </authorList>
    </citation>
    <scope>IDENTIFICATION</scope>
    <source>
        <strain evidence="9">cv. B73</strain>
    </source>
</reference>
<keyword evidence="6" id="KW-0539">Nucleus</keyword>
<feature type="region of interest" description="Disordered" evidence="7">
    <location>
        <begin position="331"/>
        <end position="355"/>
    </location>
</feature>
<dbReference type="SUPFAM" id="SSF57959">
    <property type="entry name" value="Leucine zipper domain"/>
    <property type="match status" value="1"/>
</dbReference>
<feature type="region of interest" description="Disordered" evidence="7">
    <location>
        <begin position="1"/>
        <end position="26"/>
    </location>
</feature>
<feature type="domain" description="BZIP" evidence="8">
    <location>
        <begin position="249"/>
        <end position="312"/>
    </location>
</feature>
<comment type="subcellular location">
    <subcellularLocation>
        <location evidence="1">Nucleus</location>
    </subcellularLocation>
</comment>
<feature type="compositionally biased region" description="Gly residues" evidence="7">
    <location>
        <begin position="120"/>
        <end position="133"/>
    </location>
</feature>
<dbReference type="InterPro" id="IPR004827">
    <property type="entry name" value="bZIP"/>
</dbReference>
<keyword evidence="11" id="KW-1267">Proteomics identification</keyword>
<dbReference type="InterPro" id="IPR045314">
    <property type="entry name" value="bZIP_plant_GBF1"/>
</dbReference>
<dbReference type="Pfam" id="PF00170">
    <property type="entry name" value="bZIP_1"/>
    <property type="match status" value="1"/>
</dbReference>
<evidence type="ECO:0000256" key="2">
    <source>
        <dbReference type="ARBA" id="ARBA00007163"/>
    </source>
</evidence>
<reference evidence="9" key="2">
    <citation type="submission" date="2019-07" db="EMBL/GenBank/DDBJ databases">
        <authorList>
            <person name="Seetharam A."/>
            <person name="Woodhouse M."/>
            <person name="Cannon E."/>
        </authorList>
    </citation>
    <scope>NUCLEOTIDE SEQUENCE [LARGE SCALE GENOMIC DNA]</scope>
    <source>
        <strain evidence="9">cv. B73</strain>
    </source>
</reference>
<evidence type="ECO:0000256" key="6">
    <source>
        <dbReference type="ARBA" id="ARBA00023242"/>
    </source>
</evidence>
<feature type="compositionally biased region" description="Basic and acidic residues" evidence="7">
    <location>
        <begin position="245"/>
        <end position="264"/>
    </location>
</feature>
<feature type="compositionally biased region" description="Polar residues" evidence="7">
    <location>
        <begin position="1"/>
        <end position="10"/>
    </location>
</feature>
<keyword evidence="10" id="KW-1185">Reference proteome</keyword>
<reference evidence="10" key="1">
    <citation type="submission" date="2015-12" db="EMBL/GenBank/DDBJ databases">
        <title>Update maize B73 reference genome by single molecule sequencing technologies.</title>
        <authorList>
            <consortium name="Maize Genome Sequencing Project"/>
            <person name="Ware D."/>
        </authorList>
    </citation>
    <scope>NUCLEOTIDE SEQUENCE [LARGE SCALE GENOMIC DNA]</scope>
    <source>
        <strain evidence="10">cv. B73</strain>
    </source>
</reference>
<dbReference type="InterPro" id="IPR046347">
    <property type="entry name" value="bZIP_sf"/>
</dbReference>
<dbReference type="CDD" id="cd14702">
    <property type="entry name" value="bZIP_plant_GBF1"/>
    <property type="match status" value="1"/>
</dbReference>
<name>A0A804M643_MAIZE</name>
<organism evidence="9 10">
    <name type="scientific">Zea mays</name>
    <name type="common">Maize</name>
    <dbReference type="NCBI Taxonomy" id="4577"/>
    <lineage>
        <taxon>Eukaryota</taxon>
        <taxon>Viridiplantae</taxon>
        <taxon>Streptophyta</taxon>
        <taxon>Embryophyta</taxon>
        <taxon>Tracheophyta</taxon>
        <taxon>Spermatophyta</taxon>
        <taxon>Magnoliopsida</taxon>
        <taxon>Liliopsida</taxon>
        <taxon>Poales</taxon>
        <taxon>Poaceae</taxon>
        <taxon>PACMAD clade</taxon>
        <taxon>Panicoideae</taxon>
        <taxon>Andropogonodae</taxon>
        <taxon>Andropogoneae</taxon>
        <taxon>Tripsacinae</taxon>
        <taxon>Zea</taxon>
    </lineage>
</organism>
<sequence>MASSASTTSGGDERPRAPHADACAGTAPPQAHVEWAASMQAYYAAGGQPYAWHAAQHLMAAAAAAAAAGAPCGTPVPFPVSFHPAYYATHASMATSVPYPTPEPVAVAEAKIKRKSSGALSGGCTSGSAGGSEGSSDKRDATHHKVLPSVRRRKSSGANVQGEPSQAATAQHAAAESRVTAKKRPATELSVSTPEIAGTSNVIVRPNLNIGMDLWTDSPVKAETSGQGEINAATHSHHGSTLSMMDERELKRERRKQSNRESARRSRLRKQQECEELAQKVTDLTVVNGTLRSELDELKKACEDMEAENSQLIGELEQSEAPSVVTTLSIQIDTTKAHHRSSDQHGNKNNTGSNG</sequence>
<dbReference type="SMART" id="SM00338">
    <property type="entry name" value="BRLZ"/>
    <property type="match status" value="1"/>
</dbReference>
<evidence type="ECO:0007829" key="11">
    <source>
        <dbReference type="PeptideAtlas" id="A0A804M643"/>
    </source>
</evidence>
<dbReference type="GO" id="GO:0043565">
    <property type="term" value="F:sequence-specific DNA binding"/>
    <property type="evidence" value="ECO:0007669"/>
    <property type="project" value="InterPro"/>
</dbReference>
<proteinExistence type="evidence at protein level"/>
<evidence type="ECO:0000256" key="4">
    <source>
        <dbReference type="ARBA" id="ARBA00023125"/>
    </source>
</evidence>
<dbReference type="PANTHER" id="PTHR45967">
    <property type="entry name" value="G-BOX-BINDING FACTOR 3-RELATED"/>
    <property type="match status" value="1"/>
</dbReference>
<feature type="region of interest" description="Disordered" evidence="7">
    <location>
        <begin position="116"/>
        <end position="187"/>
    </location>
</feature>
<evidence type="ECO:0000256" key="1">
    <source>
        <dbReference type="ARBA" id="ARBA00004123"/>
    </source>
</evidence>
<dbReference type="GO" id="GO:0003700">
    <property type="term" value="F:DNA-binding transcription factor activity"/>
    <property type="evidence" value="ECO:0007669"/>
    <property type="project" value="InterPro"/>
</dbReference>
<dbReference type="PANTHER" id="PTHR45967:SF31">
    <property type="entry name" value="DNA-BINDING PROTEIN EMBP-1"/>
    <property type="match status" value="1"/>
</dbReference>
<evidence type="ECO:0000313" key="10">
    <source>
        <dbReference type="Proteomes" id="UP000007305"/>
    </source>
</evidence>
<evidence type="ECO:0000313" key="9">
    <source>
        <dbReference type="EnsemblPlants" id="Zm00001eb061930_P001"/>
    </source>
</evidence>
<dbReference type="GO" id="GO:0005634">
    <property type="term" value="C:nucleus"/>
    <property type="evidence" value="ECO:0007669"/>
    <property type="project" value="UniProtKB-SubCell"/>
</dbReference>
<keyword evidence="5" id="KW-0804">Transcription</keyword>
<protein>
    <recommendedName>
        <fullName evidence="8">BZIP domain-containing protein</fullName>
    </recommendedName>
</protein>
<dbReference type="Gramene" id="Zm00001eb061930_T001">
    <property type="protein sequence ID" value="Zm00001eb061930_P001"/>
    <property type="gene ID" value="Zm00001eb061930"/>
</dbReference>
<dbReference type="Proteomes" id="UP000007305">
    <property type="component" value="Chromosome 1"/>
</dbReference>
<dbReference type="PROSITE" id="PS00036">
    <property type="entry name" value="BZIP_BASIC"/>
    <property type="match status" value="1"/>
</dbReference>
<evidence type="ECO:0000256" key="5">
    <source>
        <dbReference type="ARBA" id="ARBA00023163"/>
    </source>
</evidence>
<dbReference type="EnsemblPlants" id="Zm00001eb061930_T001">
    <property type="protein sequence ID" value="Zm00001eb061930_P001"/>
    <property type="gene ID" value="Zm00001eb061930"/>
</dbReference>
<accession>A0A804M643</accession>
<dbReference type="InterPro" id="IPR044827">
    <property type="entry name" value="GBF-like"/>
</dbReference>
<feature type="compositionally biased region" description="Basic residues" evidence="7">
    <location>
        <begin position="141"/>
        <end position="155"/>
    </location>
</feature>
<dbReference type="Gene3D" id="1.20.5.170">
    <property type="match status" value="1"/>
</dbReference>
<keyword evidence="3" id="KW-0805">Transcription regulation</keyword>
<evidence type="ECO:0000256" key="7">
    <source>
        <dbReference type="SAM" id="MobiDB-lite"/>
    </source>
</evidence>
<evidence type="ECO:0000259" key="8">
    <source>
        <dbReference type="PROSITE" id="PS50217"/>
    </source>
</evidence>
<comment type="similarity">
    <text evidence="2">Belongs to the bZIP family.</text>
</comment>
<dbReference type="AlphaFoldDB" id="A0A804M643"/>
<dbReference type="PROSITE" id="PS50217">
    <property type="entry name" value="BZIP"/>
    <property type="match status" value="1"/>
</dbReference>
<gene>
    <name evidence="9" type="primary">LOC542187</name>
</gene>
<keyword evidence="4" id="KW-0238">DNA-binding</keyword>
<evidence type="ECO:0000256" key="3">
    <source>
        <dbReference type="ARBA" id="ARBA00023015"/>
    </source>
</evidence>
<feature type="region of interest" description="Disordered" evidence="7">
    <location>
        <begin position="231"/>
        <end position="273"/>
    </location>
</feature>